<comment type="pathway">
    <text evidence="1">Cell wall biogenesis; peptidoglycan biosynthesis.</text>
</comment>
<dbReference type="PANTHER" id="PTHR32282:SF15">
    <property type="entry name" value="PENICILLIN-BINDING PROTEIN 1C"/>
    <property type="match status" value="1"/>
</dbReference>
<evidence type="ECO:0000313" key="15">
    <source>
        <dbReference type="EMBL" id="SDE57987.1"/>
    </source>
</evidence>
<dbReference type="SUPFAM" id="SSF53955">
    <property type="entry name" value="Lysozyme-like"/>
    <property type="match status" value="1"/>
</dbReference>
<dbReference type="GO" id="GO:0004180">
    <property type="term" value="F:carboxypeptidase activity"/>
    <property type="evidence" value="ECO:0007669"/>
    <property type="project" value="UniProtKB-KW"/>
</dbReference>
<dbReference type="InterPro" id="IPR001460">
    <property type="entry name" value="PCN-bd_Tpept"/>
</dbReference>
<feature type="domain" description="Penicillin-binding protein transpeptidase" evidence="12">
    <location>
        <begin position="305"/>
        <end position="514"/>
    </location>
</feature>
<accession>A0A1G7E2Q2</accession>
<keyword evidence="4" id="KW-0121">Carboxypeptidase</keyword>
<dbReference type="PANTHER" id="PTHR32282">
    <property type="entry name" value="BINDING PROTEIN TRANSPEPTIDASE, PUTATIVE-RELATED"/>
    <property type="match status" value="1"/>
</dbReference>
<keyword evidence="5" id="KW-0645">Protease</keyword>
<protein>
    <recommendedName>
        <fullName evidence="10">peptidoglycan glycosyltransferase</fullName>
        <ecNumber evidence="10">2.4.99.28</ecNumber>
    </recommendedName>
</protein>
<keyword evidence="6" id="KW-0328">Glycosyltransferase</keyword>
<evidence type="ECO:0000259" key="14">
    <source>
        <dbReference type="Pfam" id="PF06832"/>
    </source>
</evidence>
<dbReference type="InterPro" id="IPR011815">
    <property type="entry name" value="PBP_1c"/>
</dbReference>
<keyword evidence="9" id="KW-0511">Multifunctional enzyme</keyword>
<comment type="catalytic activity">
    <reaction evidence="11">
        <text>[GlcNAc-(1-&gt;4)-Mur2Ac(oyl-L-Ala-gamma-D-Glu-L-Lys-D-Ala-D-Ala)](n)-di-trans,octa-cis-undecaprenyl diphosphate + beta-D-GlcNAc-(1-&gt;4)-Mur2Ac(oyl-L-Ala-gamma-D-Glu-L-Lys-D-Ala-D-Ala)-di-trans,octa-cis-undecaprenyl diphosphate = [GlcNAc-(1-&gt;4)-Mur2Ac(oyl-L-Ala-gamma-D-Glu-L-Lys-D-Ala-D-Ala)](n+1)-di-trans,octa-cis-undecaprenyl diphosphate + di-trans,octa-cis-undecaprenyl diphosphate + H(+)</text>
        <dbReference type="Rhea" id="RHEA:23708"/>
        <dbReference type="Rhea" id="RHEA-COMP:9602"/>
        <dbReference type="Rhea" id="RHEA-COMP:9603"/>
        <dbReference type="ChEBI" id="CHEBI:15378"/>
        <dbReference type="ChEBI" id="CHEBI:58405"/>
        <dbReference type="ChEBI" id="CHEBI:60033"/>
        <dbReference type="ChEBI" id="CHEBI:78435"/>
        <dbReference type="EC" id="2.4.99.28"/>
    </reaction>
</comment>
<dbReference type="InterPro" id="IPR050396">
    <property type="entry name" value="Glycosyltr_51/Transpeptidase"/>
</dbReference>
<evidence type="ECO:0000256" key="5">
    <source>
        <dbReference type="ARBA" id="ARBA00022670"/>
    </source>
</evidence>
<evidence type="ECO:0000256" key="11">
    <source>
        <dbReference type="ARBA" id="ARBA00049902"/>
    </source>
</evidence>
<name>A0A1G7E2Q2_RHOCA</name>
<dbReference type="GO" id="GO:0030288">
    <property type="term" value="C:outer membrane-bounded periplasmic space"/>
    <property type="evidence" value="ECO:0007669"/>
    <property type="project" value="TreeGrafter"/>
</dbReference>
<dbReference type="Pfam" id="PF06832">
    <property type="entry name" value="BiPBP_C"/>
    <property type="match status" value="1"/>
</dbReference>
<dbReference type="SUPFAM" id="SSF56601">
    <property type="entry name" value="beta-lactamase/transpeptidase-like"/>
    <property type="match status" value="1"/>
</dbReference>
<evidence type="ECO:0000313" key="16">
    <source>
        <dbReference type="Proteomes" id="UP000183812"/>
    </source>
</evidence>
<dbReference type="InterPro" id="IPR012338">
    <property type="entry name" value="Beta-lactam/transpept-like"/>
</dbReference>
<evidence type="ECO:0000256" key="6">
    <source>
        <dbReference type="ARBA" id="ARBA00022676"/>
    </source>
</evidence>
<reference evidence="15 16" key="1">
    <citation type="submission" date="2016-10" db="EMBL/GenBank/DDBJ databases">
        <authorList>
            <person name="de Groot N.N."/>
        </authorList>
    </citation>
    <scope>NUCLEOTIDE SEQUENCE [LARGE SCALE GENOMIC DNA]</scope>
    <source>
        <strain evidence="16">DSM 938 / 37b4</strain>
    </source>
</reference>
<dbReference type="InterPro" id="IPR009647">
    <property type="entry name" value="PBP_C"/>
</dbReference>
<dbReference type="Proteomes" id="UP000183812">
    <property type="component" value="Unassembled WGS sequence"/>
</dbReference>
<evidence type="ECO:0000256" key="1">
    <source>
        <dbReference type="ARBA" id="ARBA00004752"/>
    </source>
</evidence>
<comment type="similarity">
    <text evidence="3">In the N-terminal section; belongs to the glycosyltransferase 51 family.</text>
</comment>
<dbReference type="RefSeq" id="WP_074552802.1">
    <property type="nucleotide sequence ID" value="NZ_CP119563.1"/>
</dbReference>
<evidence type="ECO:0000256" key="8">
    <source>
        <dbReference type="ARBA" id="ARBA00022801"/>
    </source>
</evidence>
<dbReference type="GO" id="GO:0009252">
    <property type="term" value="P:peptidoglycan biosynthetic process"/>
    <property type="evidence" value="ECO:0007669"/>
    <property type="project" value="UniProtKB-UniPathway"/>
</dbReference>
<keyword evidence="8" id="KW-0378">Hydrolase</keyword>
<feature type="domain" description="Penicillin-binding C-terminal" evidence="14">
    <location>
        <begin position="602"/>
        <end position="679"/>
    </location>
</feature>
<dbReference type="GO" id="GO:0008955">
    <property type="term" value="F:peptidoglycan glycosyltransferase activity"/>
    <property type="evidence" value="ECO:0007669"/>
    <property type="project" value="UniProtKB-EC"/>
</dbReference>
<proteinExistence type="inferred from homology"/>
<dbReference type="Gene3D" id="3.40.710.10">
    <property type="entry name" value="DD-peptidase/beta-lactamase superfamily"/>
    <property type="match status" value="1"/>
</dbReference>
<keyword evidence="7" id="KW-0808">Transferase</keyword>
<evidence type="ECO:0000256" key="10">
    <source>
        <dbReference type="ARBA" id="ARBA00044770"/>
    </source>
</evidence>
<comment type="similarity">
    <text evidence="2">In the C-terminal section; belongs to the transpeptidase family.</text>
</comment>
<dbReference type="GO" id="GO:0006508">
    <property type="term" value="P:proteolysis"/>
    <property type="evidence" value="ECO:0007669"/>
    <property type="project" value="UniProtKB-KW"/>
</dbReference>
<dbReference type="OrthoDB" id="9766909at2"/>
<evidence type="ECO:0000256" key="2">
    <source>
        <dbReference type="ARBA" id="ARBA00007090"/>
    </source>
</evidence>
<dbReference type="GO" id="GO:0008658">
    <property type="term" value="F:penicillin binding"/>
    <property type="evidence" value="ECO:0007669"/>
    <property type="project" value="InterPro"/>
</dbReference>
<gene>
    <name evidence="15" type="ORF">SAMN04244550_00635</name>
</gene>
<sequence>MTSRLRAAGVFAAALLLLLGAGLRDGLDRWIATAPLPPLAVDVGTEVLARDGTILRAFPVADGRWRLAPGPVDPAYLTALVAYEDGRFYRHPGVDPLAVLRAGAQMIGNGQVVSGASTLTMQVARLLEEGTTGRLDGKLRQARLALALERHLTKAQILDLYLRLAPFGGNVEGVRAASLAWFGKEPRRLSPAEAALLIALPQSPESRRPDRFPKAAKAARDRVLDRLAAEAVLAPDAAQAAKAEPIPTRRRDFPALAPHLTERLAAAVPRGTRIETTITPGLQRAAEALAGRAVAGQAGQVSVALLVADHRTGEIRASVGGAAWTDAKRAGFVDLTQASRSPGSTLKPFVYALAFDDGLAHPETLIEDRPVAFGPWRPQNFDRSFRGTVPVRQALSLSLNIPVVSLTEALGPERLLSALRKAGARVLLPNDAPPGLAVSLGGVGISLQDLVQGYAALARLGRPLRLSAEAGKAGPRDGQLFGAVAAWQVVDILSRIPPPPGAAPNRIAFKTGTSYGHRDALALGFDGAHVAGVWMGRADGTPVPGAFGGELAAPVLFELFDRIGATRAPLPPPPPATLILPNARLPQPLQRFRPRDAAFSAQVAGAPEVTFPPEGAEIEMAGQGLTVKLRGGAPPFTWLANGAPLLVGSRTRETVLDLTGPGFVSLTVLDAQGRSDHRQIVLKP</sequence>
<evidence type="ECO:0000256" key="3">
    <source>
        <dbReference type="ARBA" id="ARBA00007739"/>
    </source>
</evidence>
<evidence type="ECO:0000256" key="7">
    <source>
        <dbReference type="ARBA" id="ARBA00022679"/>
    </source>
</evidence>
<dbReference type="InterPro" id="IPR036950">
    <property type="entry name" value="PBP_transglycosylase"/>
</dbReference>
<dbReference type="UniPathway" id="UPA00219"/>
<dbReference type="EC" id="2.4.99.28" evidence="10"/>
<dbReference type="Pfam" id="PF00912">
    <property type="entry name" value="Transgly"/>
    <property type="match status" value="1"/>
</dbReference>
<organism evidence="15 16">
    <name type="scientific">Rhodobacter capsulatus</name>
    <name type="common">Rhodopseudomonas capsulata</name>
    <dbReference type="NCBI Taxonomy" id="1061"/>
    <lineage>
        <taxon>Bacteria</taxon>
        <taxon>Pseudomonadati</taxon>
        <taxon>Pseudomonadota</taxon>
        <taxon>Alphaproteobacteria</taxon>
        <taxon>Rhodobacterales</taxon>
        <taxon>Rhodobacter group</taxon>
        <taxon>Rhodobacter</taxon>
    </lineage>
</organism>
<dbReference type="Pfam" id="PF00905">
    <property type="entry name" value="Transpeptidase"/>
    <property type="match status" value="1"/>
</dbReference>
<dbReference type="Gene3D" id="1.10.3810.10">
    <property type="entry name" value="Biosynthetic peptidoglycan transglycosylase-like"/>
    <property type="match status" value="1"/>
</dbReference>
<dbReference type="EMBL" id="FNAY01000002">
    <property type="protein sequence ID" value="SDE57987.1"/>
    <property type="molecule type" value="Genomic_DNA"/>
</dbReference>
<evidence type="ECO:0000259" key="12">
    <source>
        <dbReference type="Pfam" id="PF00905"/>
    </source>
</evidence>
<dbReference type="InterPro" id="IPR023346">
    <property type="entry name" value="Lysozyme-like_dom_sf"/>
</dbReference>
<dbReference type="InterPro" id="IPR001264">
    <property type="entry name" value="Glyco_trans_51"/>
</dbReference>
<feature type="domain" description="Glycosyl transferase family 51" evidence="13">
    <location>
        <begin position="72"/>
        <end position="227"/>
    </location>
</feature>
<evidence type="ECO:0000256" key="9">
    <source>
        <dbReference type="ARBA" id="ARBA00023268"/>
    </source>
</evidence>
<dbReference type="NCBIfam" id="TIGR02073">
    <property type="entry name" value="PBP_1c"/>
    <property type="match status" value="1"/>
</dbReference>
<dbReference type="AlphaFoldDB" id="A0A1G7E2Q2"/>
<evidence type="ECO:0000259" key="13">
    <source>
        <dbReference type="Pfam" id="PF00912"/>
    </source>
</evidence>
<evidence type="ECO:0000256" key="4">
    <source>
        <dbReference type="ARBA" id="ARBA00022645"/>
    </source>
</evidence>